<gene>
    <name evidence="1" type="ORF">HPB49_012146</name>
</gene>
<keyword evidence="2" id="KW-1185">Reference proteome</keyword>
<organism evidence="1 2">
    <name type="scientific">Dermacentor silvarum</name>
    <name type="common">Tick</name>
    <dbReference type="NCBI Taxonomy" id="543639"/>
    <lineage>
        <taxon>Eukaryota</taxon>
        <taxon>Metazoa</taxon>
        <taxon>Ecdysozoa</taxon>
        <taxon>Arthropoda</taxon>
        <taxon>Chelicerata</taxon>
        <taxon>Arachnida</taxon>
        <taxon>Acari</taxon>
        <taxon>Parasitiformes</taxon>
        <taxon>Ixodida</taxon>
        <taxon>Ixodoidea</taxon>
        <taxon>Ixodidae</taxon>
        <taxon>Rhipicephalinae</taxon>
        <taxon>Dermacentor</taxon>
    </lineage>
</organism>
<accession>A0ACB8D537</accession>
<evidence type="ECO:0000313" key="2">
    <source>
        <dbReference type="Proteomes" id="UP000821865"/>
    </source>
</evidence>
<sequence>MNVHLRSDLQVHLEKHTPGPPHLVPLPLGSGFLINFFEFMPSVRGLGFTPRPVPLSLHRSWKVPTLVRARPHRFLRWRASPSPGAVPFLLLDPSPTGSALRANPFPKMMTLPRLRLCSQWHEKAYCRTTLSEGKLAELYAVCSSQLRAVRKSTTKGLLHSCLVLAESTLAPCRAAA</sequence>
<protein>
    <submittedName>
        <fullName evidence="1">Uncharacterized protein</fullName>
    </submittedName>
</protein>
<dbReference type="Proteomes" id="UP000821865">
    <property type="component" value="Chromosome 3"/>
</dbReference>
<reference evidence="1" key="1">
    <citation type="submission" date="2020-05" db="EMBL/GenBank/DDBJ databases">
        <title>Large-scale comparative analyses of tick genomes elucidate their genetic diversity and vector capacities.</title>
        <authorList>
            <person name="Jia N."/>
            <person name="Wang J."/>
            <person name="Shi W."/>
            <person name="Du L."/>
            <person name="Sun Y."/>
            <person name="Zhan W."/>
            <person name="Jiang J."/>
            <person name="Wang Q."/>
            <person name="Zhang B."/>
            <person name="Ji P."/>
            <person name="Sakyi L.B."/>
            <person name="Cui X."/>
            <person name="Yuan T."/>
            <person name="Jiang B."/>
            <person name="Yang W."/>
            <person name="Lam T.T.-Y."/>
            <person name="Chang Q."/>
            <person name="Ding S."/>
            <person name="Wang X."/>
            <person name="Zhu J."/>
            <person name="Ruan X."/>
            <person name="Zhao L."/>
            <person name="Wei J."/>
            <person name="Que T."/>
            <person name="Du C."/>
            <person name="Cheng J."/>
            <person name="Dai P."/>
            <person name="Han X."/>
            <person name="Huang E."/>
            <person name="Gao Y."/>
            <person name="Liu J."/>
            <person name="Shao H."/>
            <person name="Ye R."/>
            <person name="Li L."/>
            <person name="Wei W."/>
            <person name="Wang X."/>
            <person name="Wang C."/>
            <person name="Yang T."/>
            <person name="Huo Q."/>
            <person name="Li W."/>
            <person name="Guo W."/>
            <person name="Chen H."/>
            <person name="Zhou L."/>
            <person name="Ni X."/>
            <person name="Tian J."/>
            <person name="Zhou Y."/>
            <person name="Sheng Y."/>
            <person name="Liu T."/>
            <person name="Pan Y."/>
            <person name="Xia L."/>
            <person name="Li J."/>
            <person name="Zhao F."/>
            <person name="Cao W."/>
        </authorList>
    </citation>
    <scope>NUCLEOTIDE SEQUENCE</scope>
    <source>
        <strain evidence="1">Dsil-2018</strain>
    </source>
</reference>
<comment type="caution">
    <text evidence="1">The sequence shown here is derived from an EMBL/GenBank/DDBJ whole genome shotgun (WGS) entry which is preliminary data.</text>
</comment>
<evidence type="ECO:0000313" key="1">
    <source>
        <dbReference type="EMBL" id="KAH7959584.1"/>
    </source>
</evidence>
<proteinExistence type="predicted"/>
<name>A0ACB8D537_DERSI</name>
<dbReference type="EMBL" id="CM023472">
    <property type="protein sequence ID" value="KAH7959584.1"/>
    <property type="molecule type" value="Genomic_DNA"/>
</dbReference>